<feature type="coiled-coil region" evidence="1">
    <location>
        <begin position="1"/>
        <end position="28"/>
    </location>
</feature>
<keyword evidence="3" id="KW-1185">Reference proteome</keyword>
<dbReference type="Proteomes" id="UP000184172">
    <property type="component" value="Unassembled WGS sequence"/>
</dbReference>
<evidence type="ECO:0000256" key="1">
    <source>
        <dbReference type="SAM" id="Coils"/>
    </source>
</evidence>
<dbReference type="EMBL" id="FQYV01000027">
    <property type="protein sequence ID" value="SHJ82714.1"/>
    <property type="molecule type" value="Genomic_DNA"/>
</dbReference>
<evidence type="ECO:0000313" key="3">
    <source>
        <dbReference type="Proteomes" id="UP000184172"/>
    </source>
</evidence>
<accession>A0A1M6MGX2</accession>
<sequence length="279" mass="33216">MKYCNRVVANLERKLQTLNSQTDNVFEEIELGVFHCKKALKKLRLKVITENFNSPVIESHFFKMIKPKPLGYLIFYLSLAEFELCRPQTIKKTKKYIEEQIQKYQEYFLEHKAFYQYLERNRKDRDSEYFLRSHGVVKFHPDALQYCVDENFSSSHDLIVAKIYAHKLLIQRLTTELNTLNDAKSNPREEPIPNMQWTRAKSDLIELIYALHETGAINNGNTDIKDLATLFQRTLNIDLGPYYRTYIEIRSRKIKKTKFIDLLKEKLQKKMYDADEQVK</sequence>
<keyword evidence="1" id="KW-0175">Coiled coil</keyword>
<protein>
    <submittedName>
        <fullName evidence="2">RteC protein</fullName>
    </submittedName>
</protein>
<reference evidence="3" key="1">
    <citation type="submission" date="2016-11" db="EMBL/GenBank/DDBJ databases">
        <authorList>
            <person name="Varghese N."/>
            <person name="Submissions S."/>
        </authorList>
    </citation>
    <scope>NUCLEOTIDE SEQUENCE [LARGE SCALE GENOMIC DNA]</scope>
    <source>
        <strain evidence="3">DSM 26349</strain>
    </source>
</reference>
<dbReference type="RefSeq" id="WP_073220948.1">
    <property type="nucleotide sequence ID" value="NZ_FNNS01000025.1"/>
</dbReference>
<dbReference type="AlphaFoldDB" id="A0A1M6MGX2"/>
<name>A0A1M6MGX2_9FLAO</name>
<proteinExistence type="predicted"/>
<evidence type="ECO:0000313" key="2">
    <source>
        <dbReference type="EMBL" id="SHJ82714.1"/>
    </source>
</evidence>
<dbReference type="STRING" id="797419.SAMN05216556_12523"/>
<organism evidence="2 3">
    <name type="scientific">Aequorivita viscosa</name>
    <dbReference type="NCBI Taxonomy" id="797419"/>
    <lineage>
        <taxon>Bacteria</taxon>
        <taxon>Pseudomonadati</taxon>
        <taxon>Bacteroidota</taxon>
        <taxon>Flavobacteriia</taxon>
        <taxon>Flavobacteriales</taxon>
        <taxon>Flavobacteriaceae</taxon>
        <taxon>Aequorivita</taxon>
    </lineage>
</organism>
<gene>
    <name evidence="2" type="ORF">SAMN04487908_12721</name>
</gene>
<dbReference type="Pfam" id="PF09357">
    <property type="entry name" value="RteC"/>
    <property type="match status" value="1"/>
</dbReference>
<dbReference type="InterPro" id="IPR018534">
    <property type="entry name" value="Tet_reg_excision_RteC"/>
</dbReference>
<dbReference type="OrthoDB" id="790983at2"/>